<dbReference type="Gene3D" id="3.40.50.300">
    <property type="entry name" value="P-loop containing nucleotide triphosphate hydrolases"/>
    <property type="match status" value="1"/>
</dbReference>
<dbReference type="InterPro" id="IPR027417">
    <property type="entry name" value="P-loop_NTPase"/>
</dbReference>
<dbReference type="SUPFAM" id="SSF52540">
    <property type="entry name" value="P-loop containing nucleoside triphosphate hydrolases"/>
    <property type="match status" value="1"/>
</dbReference>
<dbReference type="EMBL" id="KU096999">
    <property type="protein sequence ID" value="AMW36265.1"/>
    <property type="molecule type" value="Genomic_DNA"/>
</dbReference>
<reference evidence="1" key="1">
    <citation type="submission" date="2015-11" db="EMBL/GenBank/DDBJ databases">
        <authorList>
            <person name="Chen M.H."/>
            <person name="Kuo S.T."/>
            <person name="Chang P.H."/>
        </authorList>
    </citation>
    <scope>NUCLEOTIDE SEQUENCE</scope>
    <source>
        <strain evidence="1">Taiwan/2005</strain>
    </source>
</reference>
<organism evidence="1">
    <name type="scientific">Abalone herpesvirus Taiwan/2005</name>
    <dbReference type="NCBI Taxonomy" id="1821058"/>
    <lineage>
        <taxon>Viruses</taxon>
        <taxon>Duplodnaviria</taxon>
        <taxon>Heunggongvirae</taxon>
        <taxon>Peploviricota</taxon>
        <taxon>Herviviricetes</taxon>
        <taxon>Herpesvirales</taxon>
    </lineage>
</organism>
<evidence type="ECO:0000313" key="1">
    <source>
        <dbReference type="EMBL" id="AMW36265.1"/>
    </source>
</evidence>
<proteinExistence type="predicted"/>
<gene>
    <name evidence="1" type="ORF">tc2005_p121c</name>
</gene>
<accession>A0A145VVV7</accession>
<name>A0A145VVV7_9VIRU</name>
<protein>
    <submittedName>
        <fullName evidence="1">Uncharacterized protein</fullName>
    </submittedName>
</protein>
<sequence length="322" mass="37105">MVALGCVIHSLTRIRRRKIFTNQLLKRRSKKMSEQITPVSAFHSIILDGKPGEGKSTVIKPIVETLEEIYKEKNVIILLNGQPLHVVVEKVIKKDAPGRMQYIEAIYTPSVKVNEFHQAMSIGYTLVGAEMDLRERYPVYENNKDLPKVINVVERNSACAGAIFIASSFYNMRENSDVKERAANYYDNSWDKVVCIRDRMLALAKRCLKHATSHTVLILQGSAELCFKKMMNRGRKFEAGGLTYDYMEKLDMIHRIYGGERETDGRVVPACQVYPMDKTAIFNVPTDPYYCQEEYDREMMIGELVERMMNHINEDLDRRGFN</sequence>